<evidence type="ECO:0000313" key="3">
    <source>
        <dbReference type="Proteomes" id="UP000245618"/>
    </source>
</evidence>
<dbReference type="RefSeq" id="WP_116762289.1">
    <property type="nucleotide sequence ID" value="NZ_QCZH01000006.1"/>
</dbReference>
<dbReference type="InterPro" id="IPR043781">
    <property type="entry name" value="DUF5723"/>
</dbReference>
<keyword evidence="3" id="KW-1185">Reference proteome</keyword>
<dbReference type="OrthoDB" id="975426at2"/>
<evidence type="ECO:0000259" key="1">
    <source>
        <dbReference type="Pfam" id="PF18990"/>
    </source>
</evidence>
<organism evidence="2 3">
    <name type="scientific">Flavobacterium laiguense</name>
    <dbReference type="NCBI Taxonomy" id="2169409"/>
    <lineage>
        <taxon>Bacteria</taxon>
        <taxon>Pseudomonadati</taxon>
        <taxon>Bacteroidota</taxon>
        <taxon>Flavobacteriia</taxon>
        <taxon>Flavobacteriales</taxon>
        <taxon>Flavobacteriaceae</taxon>
        <taxon>Flavobacterium</taxon>
    </lineage>
</organism>
<dbReference type="Proteomes" id="UP000245618">
    <property type="component" value="Unassembled WGS sequence"/>
</dbReference>
<reference evidence="2 3" key="1">
    <citation type="submission" date="2018-04" db="EMBL/GenBank/DDBJ databases">
        <title>Flavobacterium sp. nov., isolated from glacier ice.</title>
        <authorList>
            <person name="Liu Q."/>
            <person name="Xin Y.-H."/>
        </authorList>
    </citation>
    <scope>NUCLEOTIDE SEQUENCE [LARGE SCALE GENOMIC DNA]</scope>
    <source>
        <strain evidence="2 3">LB2P30</strain>
    </source>
</reference>
<name>A0A2U1JXA7_9FLAO</name>
<dbReference type="Pfam" id="PF18990">
    <property type="entry name" value="DUF5723"/>
    <property type="match status" value="1"/>
</dbReference>
<gene>
    <name evidence="2" type="ORF">DB891_07875</name>
</gene>
<dbReference type="AlphaFoldDB" id="A0A2U1JXA7"/>
<protein>
    <recommendedName>
        <fullName evidence="1">DUF5723 domain-containing protein</fullName>
    </recommendedName>
</protein>
<dbReference type="EMBL" id="QCZH01000006">
    <property type="protein sequence ID" value="PWA09589.1"/>
    <property type="molecule type" value="Genomic_DNA"/>
</dbReference>
<proteinExistence type="predicted"/>
<sequence length="467" mass="52121">MIKLKVFICLLATVVCFSQNKEILYNFTPLPQSLLTNPGADVKYKWFFGVPLLSGISANVGSTGINAYDLFANNGVDFNTKIKEVIATTNRKDYVTANQQLELFSAGFGIGEPENKSYVSFGMYQELDTFIYIPTDLAILSVYGNKDYIGKSFNLGDLSVKAELLSVFHVGFNKPINEKFTIGVRGKIYSSFFNATSTHNSGSFYTVQGKDLIYDQSIRSNLTLNTSGAAKYLDENYDGDLGSDLIEDTKQKALLGGNLGLGFDVGLTYYPQKDIQITASLVDIGYIKHTQEVESYTLKGSYNFKGVITDFNADGTPDNAYQDFKDAIQLDTLYTPYTTQRPLKFYSSFQYSFEEERQTECNCDTDEDSWYRSAVGAQFFAMSTPRAPMVALTAYYRRRFFKGLQMKATYTLDSYSYKNIGLGLYTKIGIANFYVLADNLLGYTDLAKANALSFQIGFNIISGGSNR</sequence>
<comment type="caution">
    <text evidence="2">The sequence shown here is derived from an EMBL/GenBank/DDBJ whole genome shotgun (WGS) entry which is preliminary data.</text>
</comment>
<feature type="domain" description="DUF5723" evidence="1">
    <location>
        <begin position="38"/>
        <end position="438"/>
    </location>
</feature>
<accession>A0A2U1JXA7</accession>
<evidence type="ECO:0000313" key="2">
    <source>
        <dbReference type="EMBL" id="PWA09589.1"/>
    </source>
</evidence>